<feature type="domain" description="Large ribosomal subunit protein eL24-related N-terminal" evidence="2">
    <location>
        <begin position="190"/>
        <end position="238"/>
    </location>
</feature>
<evidence type="ECO:0000259" key="2">
    <source>
        <dbReference type="Pfam" id="PF01246"/>
    </source>
</evidence>
<name>M7ZWR4_TRIUA</name>
<dbReference type="GO" id="GO:0005840">
    <property type="term" value="C:ribosome"/>
    <property type="evidence" value="ECO:0007669"/>
    <property type="project" value="UniProtKB-KW"/>
</dbReference>
<sequence length="265" mass="31057">MPRAWSRGFTSRCISSATPETSCNIKMLVSCLHLFATVAASCQVYGEDTNLGVQLLACMCKEFRTCRLFCVCDYKVLEIQSDLQQMKPTRTMINFSDLMGSVAARSARRTRWRRKMARMVRQQGGQEDEAPGLADCSDDEYHNPHKKYRKGKAKTQSIWFVILKAQIETRTPYMFYKDRALPFQWCQDIPGECIRFVHSDSRVFLFSNSKCKRYFHNHLKPGKLIWNAMYRKQHKNYIRVEAAKKRHRAIKSPYGLAVYRLWTRH</sequence>
<accession>M7ZWR4</accession>
<dbReference type="EMBL" id="KD153645">
    <property type="protein sequence ID" value="EMS56850.1"/>
    <property type="molecule type" value="Genomic_DNA"/>
</dbReference>
<dbReference type="STRING" id="4572.M7ZWR4"/>
<dbReference type="AlphaFoldDB" id="M7ZWR4"/>
<organism evidence="3">
    <name type="scientific">Triticum urartu</name>
    <name type="common">Red wild einkorn</name>
    <name type="synonym">Crithodium urartu</name>
    <dbReference type="NCBI Taxonomy" id="4572"/>
    <lineage>
        <taxon>Eukaryota</taxon>
        <taxon>Viridiplantae</taxon>
        <taxon>Streptophyta</taxon>
        <taxon>Embryophyta</taxon>
        <taxon>Tracheophyta</taxon>
        <taxon>Spermatophyta</taxon>
        <taxon>Magnoliopsida</taxon>
        <taxon>Liliopsida</taxon>
        <taxon>Poales</taxon>
        <taxon>Poaceae</taxon>
        <taxon>BOP clade</taxon>
        <taxon>Pooideae</taxon>
        <taxon>Triticodae</taxon>
        <taxon>Triticeae</taxon>
        <taxon>Triticinae</taxon>
        <taxon>Triticum</taxon>
    </lineage>
</organism>
<reference evidence="3" key="1">
    <citation type="journal article" date="2013" name="Nature">
        <title>Draft genome of the wheat A-genome progenitor Triticum urartu.</title>
        <authorList>
            <person name="Ling H.Q."/>
            <person name="Zhao S."/>
            <person name="Liu D."/>
            <person name="Wang J."/>
            <person name="Sun H."/>
            <person name="Zhang C."/>
            <person name="Fan H."/>
            <person name="Li D."/>
            <person name="Dong L."/>
            <person name="Tao Y."/>
            <person name="Gao C."/>
            <person name="Wu H."/>
            <person name="Li Y."/>
            <person name="Cui Y."/>
            <person name="Guo X."/>
            <person name="Zheng S."/>
            <person name="Wang B."/>
            <person name="Yu K."/>
            <person name="Liang Q."/>
            <person name="Yang W."/>
            <person name="Lou X."/>
            <person name="Chen J."/>
            <person name="Feng M."/>
            <person name="Jian J."/>
            <person name="Zhang X."/>
            <person name="Luo G."/>
            <person name="Jiang Y."/>
            <person name="Liu J."/>
            <person name="Wang Z."/>
            <person name="Sha Y."/>
            <person name="Zhang B."/>
            <person name="Wu H."/>
            <person name="Tang D."/>
            <person name="Shen Q."/>
            <person name="Xue P."/>
            <person name="Zou S."/>
            <person name="Wang X."/>
            <person name="Liu X."/>
            <person name="Wang F."/>
            <person name="Yang Y."/>
            <person name="An X."/>
            <person name="Dong Z."/>
            <person name="Zhang K."/>
            <person name="Zhang X."/>
            <person name="Luo M.C."/>
            <person name="Dvorak J."/>
            <person name="Tong Y."/>
            <person name="Wang J."/>
            <person name="Yang H."/>
            <person name="Li Z."/>
            <person name="Wang D."/>
            <person name="Zhang A."/>
            <person name="Wang J."/>
        </authorList>
    </citation>
    <scope>NUCLEOTIDE SEQUENCE</scope>
</reference>
<dbReference type="OMA" id="MFYKDRA"/>
<evidence type="ECO:0000313" key="3">
    <source>
        <dbReference type="EMBL" id="EMS56850.1"/>
    </source>
</evidence>
<dbReference type="Pfam" id="PF01246">
    <property type="entry name" value="Ribosomal_L24e"/>
    <property type="match status" value="1"/>
</dbReference>
<comment type="similarity">
    <text evidence="1">Belongs to the eukaryotic ribosomal protein eL24 family.</text>
</comment>
<dbReference type="eggNOG" id="KOG1722">
    <property type="taxonomic scope" value="Eukaryota"/>
</dbReference>
<protein>
    <submittedName>
        <fullName evidence="3">60S ribosomal protein L24</fullName>
    </submittedName>
</protein>
<dbReference type="Gene3D" id="2.30.170.20">
    <property type="entry name" value="Ribosomal protein L24e"/>
    <property type="match status" value="1"/>
</dbReference>
<keyword evidence="3" id="KW-0687">Ribonucleoprotein</keyword>
<keyword evidence="3" id="KW-0689">Ribosomal protein</keyword>
<dbReference type="InterPro" id="IPR038630">
    <property type="entry name" value="L24e/L24_sf"/>
</dbReference>
<dbReference type="SUPFAM" id="SSF57716">
    <property type="entry name" value="Glucocorticoid receptor-like (DNA-binding domain)"/>
    <property type="match status" value="1"/>
</dbReference>
<gene>
    <name evidence="3" type="ORF">TRIUR3_19276</name>
</gene>
<dbReference type="InterPro" id="IPR000988">
    <property type="entry name" value="Ribosomal_eL24-rel_N"/>
</dbReference>
<proteinExistence type="inferred from homology"/>
<evidence type="ECO:0000256" key="1">
    <source>
        <dbReference type="ARBA" id="ARBA00005647"/>
    </source>
</evidence>